<gene>
    <name evidence="1" type="ORF">F4821DRAFT_229598</name>
</gene>
<evidence type="ECO:0000313" key="1">
    <source>
        <dbReference type="EMBL" id="KAI6090087.1"/>
    </source>
</evidence>
<name>A0ACC0DC02_9PEZI</name>
<dbReference type="Proteomes" id="UP001497680">
    <property type="component" value="Unassembled WGS sequence"/>
</dbReference>
<protein>
    <submittedName>
        <fullName evidence="1">Uncharacterized protein</fullName>
    </submittedName>
</protein>
<organism evidence="1 2">
    <name type="scientific">Hypoxylon rubiginosum</name>
    <dbReference type="NCBI Taxonomy" id="110542"/>
    <lineage>
        <taxon>Eukaryota</taxon>
        <taxon>Fungi</taxon>
        <taxon>Dikarya</taxon>
        <taxon>Ascomycota</taxon>
        <taxon>Pezizomycotina</taxon>
        <taxon>Sordariomycetes</taxon>
        <taxon>Xylariomycetidae</taxon>
        <taxon>Xylariales</taxon>
        <taxon>Hypoxylaceae</taxon>
        <taxon>Hypoxylon</taxon>
    </lineage>
</organism>
<proteinExistence type="predicted"/>
<sequence>MGPIKTALSLIPSFRHSGSRIAYEELPSHDMSHASSPLDESPIMSDSWRKGISAPRRRLGLLLRTSPRRLCLVTLAVFFTLVLIAGGSFRARRYYKEKDKPDERIPYHWELYPRLNGFYNGVRSLVSYSDWVPEQQDTSNTKIQIHKAPPFDPVSVNPYPDYGSDEYLEDHYPVQRCYVDDNEVYPAPDVFAYPGIPAGMTAPFWGSYESIGTAPDRCWERFGRFGPYGYSYNPSEGGLGLANKTAHAGADKIEDMFTKVDYRDVNWGKAQKTCLEKNRKRFNPKAVVGDNDSATGQKKAVKRSAYVLRTWTGYKYTDIQLLSLRAMINELSLKSGGEYDVHLLVHVKDDKIPIWASEEVYNETLRANVPEEFWGITTLWSEQLMRLYYPGPFRDEDNLENHSKSDIYGVYRSAHFALQWFAQQHQEYEFFWNWEMDIRYTGHYYEFHNGVSNWAAEQPRKLLWERSSRFWIPGIHGSWAKFSQHVERETIERNEKPIWGPVEFPTNGLGRLASPNETTPPTTIEEDDYQWGVGEDADLIVFDPLFDPANTNWVFRNDVTGYNTSLETPPRRAAIITVGRLSRRLLNTMHEETYRKHHTMFPEMWPPTVALHHGYKAVYAPHPVYFDRKWPLDVMDKTFNYPTAPQESPFGWGEHNMQGGTFYYNAGFSGALWRRWLGAKENGEGGKKMEESRSDRMCLRGMLYHPIKVESMEN</sequence>
<dbReference type="EMBL" id="MU394292">
    <property type="protein sequence ID" value="KAI6090087.1"/>
    <property type="molecule type" value="Genomic_DNA"/>
</dbReference>
<evidence type="ECO:0000313" key="2">
    <source>
        <dbReference type="Proteomes" id="UP001497680"/>
    </source>
</evidence>
<comment type="caution">
    <text evidence="1">The sequence shown here is derived from an EMBL/GenBank/DDBJ whole genome shotgun (WGS) entry which is preliminary data.</text>
</comment>
<accession>A0ACC0DC02</accession>
<keyword evidence="2" id="KW-1185">Reference proteome</keyword>
<reference evidence="1 2" key="1">
    <citation type="journal article" date="2022" name="New Phytol.">
        <title>Ecological generalism drives hyperdiversity of secondary metabolite gene clusters in xylarialean endophytes.</title>
        <authorList>
            <person name="Franco M.E.E."/>
            <person name="Wisecaver J.H."/>
            <person name="Arnold A.E."/>
            <person name="Ju Y.M."/>
            <person name="Slot J.C."/>
            <person name="Ahrendt S."/>
            <person name="Moore L.P."/>
            <person name="Eastman K.E."/>
            <person name="Scott K."/>
            <person name="Konkel Z."/>
            <person name="Mondo S.J."/>
            <person name="Kuo A."/>
            <person name="Hayes R.D."/>
            <person name="Haridas S."/>
            <person name="Andreopoulos B."/>
            <person name="Riley R."/>
            <person name="LaButti K."/>
            <person name="Pangilinan J."/>
            <person name="Lipzen A."/>
            <person name="Amirebrahimi M."/>
            <person name="Yan J."/>
            <person name="Adam C."/>
            <person name="Keymanesh K."/>
            <person name="Ng V."/>
            <person name="Louie K."/>
            <person name="Northen T."/>
            <person name="Drula E."/>
            <person name="Henrissat B."/>
            <person name="Hsieh H.M."/>
            <person name="Youens-Clark K."/>
            <person name="Lutzoni F."/>
            <person name="Miadlikowska J."/>
            <person name="Eastwood D.C."/>
            <person name="Hamelin R.C."/>
            <person name="Grigoriev I.V."/>
            <person name="U'Ren J.M."/>
        </authorList>
    </citation>
    <scope>NUCLEOTIDE SEQUENCE [LARGE SCALE GENOMIC DNA]</scope>
    <source>
        <strain evidence="1 2">ER1909</strain>
    </source>
</reference>